<dbReference type="Pfam" id="PF18115">
    <property type="entry name" value="Tudor_3"/>
    <property type="match status" value="1"/>
</dbReference>
<feature type="compositionally biased region" description="Polar residues" evidence="4">
    <location>
        <begin position="462"/>
        <end position="472"/>
    </location>
</feature>
<feature type="compositionally biased region" description="Low complexity" evidence="4">
    <location>
        <begin position="881"/>
        <end position="890"/>
    </location>
</feature>
<dbReference type="STRING" id="1408163.A0A0F4YSU7"/>
<feature type="compositionally biased region" description="Polar residues" evidence="4">
    <location>
        <begin position="662"/>
        <end position="682"/>
    </location>
</feature>
<feature type="compositionally biased region" description="Polar residues" evidence="4">
    <location>
        <begin position="806"/>
        <end position="822"/>
    </location>
</feature>
<feature type="compositionally biased region" description="Acidic residues" evidence="4">
    <location>
        <begin position="449"/>
        <end position="459"/>
    </location>
</feature>
<dbReference type="InterPro" id="IPR001357">
    <property type="entry name" value="BRCT_dom"/>
</dbReference>
<dbReference type="GO" id="GO:0045944">
    <property type="term" value="P:positive regulation of transcription by RNA polymerase II"/>
    <property type="evidence" value="ECO:0007669"/>
    <property type="project" value="TreeGrafter"/>
</dbReference>
<dbReference type="SMART" id="SM00292">
    <property type="entry name" value="BRCT"/>
    <property type="match status" value="2"/>
</dbReference>
<evidence type="ECO:0000313" key="7">
    <source>
        <dbReference type="Proteomes" id="UP000053958"/>
    </source>
</evidence>
<dbReference type="OrthoDB" id="129353at2759"/>
<feature type="compositionally biased region" description="Polar residues" evidence="4">
    <location>
        <begin position="297"/>
        <end position="306"/>
    </location>
</feature>
<protein>
    <submittedName>
        <fullName evidence="6">DNA damage repair protein (Rad9)</fullName>
    </submittedName>
</protein>
<dbReference type="PANTHER" id="PTHR15321">
    <property type="entry name" value="TUMOR SUPPRESSOR P53-BINDING PROTEIN 1"/>
    <property type="match status" value="1"/>
</dbReference>
<feature type="domain" description="BRCT" evidence="5">
    <location>
        <begin position="1144"/>
        <end position="1273"/>
    </location>
</feature>
<dbReference type="InterPro" id="IPR047249">
    <property type="entry name" value="BRCT_p53bp1-like_rpt1"/>
</dbReference>
<keyword evidence="3" id="KW-0539">Nucleus</keyword>
<dbReference type="RefSeq" id="XP_013327305.1">
    <property type="nucleotide sequence ID" value="XM_013471851.1"/>
</dbReference>
<dbReference type="SUPFAM" id="SSF52113">
    <property type="entry name" value="BRCT domain"/>
    <property type="match status" value="1"/>
</dbReference>
<dbReference type="GO" id="GO:0042393">
    <property type="term" value="F:histone binding"/>
    <property type="evidence" value="ECO:0007669"/>
    <property type="project" value="TreeGrafter"/>
</dbReference>
<dbReference type="EMBL" id="LASV01000240">
    <property type="protein sequence ID" value="KKA20693.1"/>
    <property type="molecule type" value="Genomic_DNA"/>
</dbReference>
<dbReference type="InterPro" id="IPR047252">
    <property type="entry name" value="TP53BP1-like"/>
</dbReference>
<feature type="compositionally biased region" description="Polar residues" evidence="4">
    <location>
        <begin position="568"/>
        <end position="586"/>
    </location>
</feature>
<feature type="compositionally biased region" description="Basic and acidic residues" evidence="4">
    <location>
        <begin position="867"/>
        <end position="878"/>
    </location>
</feature>
<dbReference type="GO" id="GO:0000077">
    <property type="term" value="P:DNA damage checkpoint signaling"/>
    <property type="evidence" value="ECO:0007669"/>
    <property type="project" value="TreeGrafter"/>
</dbReference>
<dbReference type="InterPro" id="IPR036420">
    <property type="entry name" value="BRCT_dom_sf"/>
</dbReference>
<keyword evidence="7" id="KW-1185">Reference proteome</keyword>
<dbReference type="GO" id="GO:0005634">
    <property type="term" value="C:nucleus"/>
    <property type="evidence" value="ECO:0007669"/>
    <property type="project" value="UniProtKB-SubCell"/>
</dbReference>
<dbReference type="InterPro" id="IPR041297">
    <property type="entry name" value="Crb2_Tudor"/>
</dbReference>
<comment type="caution">
    <text evidence="6">The sequence shown here is derived from an EMBL/GenBank/DDBJ whole genome shotgun (WGS) entry which is preliminary data.</text>
</comment>
<organism evidence="6 7">
    <name type="scientific">Rasamsonia emersonii (strain ATCC 16479 / CBS 393.64 / IMI 116815)</name>
    <dbReference type="NCBI Taxonomy" id="1408163"/>
    <lineage>
        <taxon>Eukaryota</taxon>
        <taxon>Fungi</taxon>
        <taxon>Dikarya</taxon>
        <taxon>Ascomycota</taxon>
        <taxon>Pezizomycotina</taxon>
        <taxon>Eurotiomycetes</taxon>
        <taxon>Eurotiomycetidae</taxon>
        <taxon>Eurotiales</taxon>
        <taxon>Trichocomaceae</taxon>
        <taxon>Rasamsonia</taxon>
    </lineage>
</organism>
<feature type="compositionally biased region" description="Polar residues" evidence="4">
    <location>
        <begin position="96"/>
        <end position="107"/>
    </location>
</feature>
<dbReference type="Gene3D" id="3.40.50.10190">
    <property type="entry name" value="BRCT domain"/>
    <property type="match status" value="1"/>
</dbReference>
<evidence type="ECO:0000259" key="5">
    <source>
        <dbReference type="PROSITE" id="PS50172"/>
    </source>
</evidence>
<evidence type="ECO:0000256" key="2">
    <source>
        <dbReference type="ARBA" id="ARBA00022763"/>
    </source>
</evidence>
<keyword evidence="2" id="KW-0227">DNA damage</keyword>
<dbReference type="PANTHER" id="PTHR15321:SF3">
    <property type="entry name" value="TP53-BINDING PROTEIN 1"/>
    <property type="match status" value="1"/>
</dbReference>
<dbReference type="CDD" id="cd17745">
    <property type="entry name" value="BRCT_p53bp1_rpt1"/>
    <property type="match status" value="1"/>
</dbReference>
<feature type="compositionally biased region" description="Polar residues" evidence="4">
    <location>
        <begin position="36"/>
        <end position="55"/>
    </location>
</feature>
<feature type="compositionally biased region" description="Basic and acidic residues" evidence="4">
    <location>
        <begin position="611"/>
        <end position="622"/>
    </location>
</feature>
<comment type="subcellular location">
    <subcellularLocation>
        <location evidence="1">Nucleus</location>
    </subcellularLocation>
</comment>
<feature type="compositionally biased region" description="Basic and acidic residues" evidence="4">
    <location>
        <begin position="336"/>
        <end position="351"/>
    </location>
</feature>
<dbReference type="FunFam" id="3.40.50.10190:FF:000083">
    <property type="entry name" value="DNA damage repair protein (Rad9)"/>
    <property type="match status" value="1"/>
</dbReference>
<reference evidence="6 7" key="1">
    <citation type="submission" date="2015-04" db="EMBL/GenBank/DDBJ databases">
        <authorList>
            <person name="Heijne W.H."/>
            <person name="Fedorova N.D."/>
            <person name="Nierman W.C."/>
            <person name="Vollebregt A.W."/>
            <person name="Zhao Z."/>
            <person name="Wu L."/>
            <person name="Kumar M."/>
            <person name="Stam H."/>
            <person name="van den Berg M.A."/>
            <person name="Pel H.J."/>
        </authorList>
    </citation>
    <scope>NUCLEOTIDE SEQUENCE [LARGE SCALE GENOMIC DNA]</scope>
    <source>
        <strain evidence="6 7">CBS 393.64</strain>
    </source>
</reference>
<proteinExistence type="predicted"/>
<sequence length="1454" mass="159485">MDSQEDSIDIAKLKRFALGLAESDSSEPPVNERYPYSSTHISDSDNTQGRPQSVRQDPGDDGHPAGQEIASRRVSESAVHGANPVPQNPPHNVNVTSPRKTSSQTEPLYSHPKPAFGKMSSGDSGPGDTQPVSQSVFDSIIKRDMFQPFQEENKADVDMGYDEGTVRMTLREGDSGHIDLLSGFGETEAGNENSDQDDDGSTSKVGESSPLPHQANFFPESQRFVTTPAAAEKQNDTPKLATTTTPSLPRNPLASDGGSSGGLMALSQVFKATQAPSSPFVNGLPSEPLSDRPSPNIPIQSRPLGTSMSSPSRAPSSGLRRGYTEPLANYVSTKESQMKREKIIEERRTRSADNLSSEDQSDSEFEREPSFVQRLNRQRRIDEETNAQFANLTAPARSSSQRPEKQPSPSRTSPSRDRRGRVHGSESVIATTVDETQGSNVHFQGGGTSEEETEQEEDFVPPTSQSRPPLSSTEEDKENYDVPPIRIPESTARAHDRLSQALDLQESHSVLHTPPADKVATSPKHADNYDHTSGFDQLPTSSQVINVRDSQTSPSQMEKRVLHAGNGPWSQRSTIMESRQSQQGSQAGLDPDVERVYSSPPAEALITSSPPEKRPGLQHDPEQENPQSSNVHVSEKHSSMPSRVADTPVHKTSGDTIFIPESSPNNLRQETSMDAPVSSQPAMQEDDDLPPPRHQLNWDDSNQFNSGDQDGKTRSLRNAKILSSPSGKQRRALTEIAADASPQVGTGNFDMDFNILSAEDREFRSVVGFSPLPPKKKRRGNDGQNIASDPAWPVTPRPEFHRPDNHVTQSEAEPVDSQSTEPTFGPSVMRRQRSKPSRRAETVWEVELSPQNPASKTAASQRPRVSRYSESRSTEARRPSKPSVVPQVVVHNQRDLIPARRGESPDPIQTDKSSQDIPAGSGPREAAPTEAQPVEAQQVGDHSEVHTPAPQEEMRAPNQVFAFWNGRKRAYYPATYLKTIGSSSQQRYVVRFVDSGPVEVPVSSVKRLELRVGDGVKVEYPNVPRVTHIVRGFSGKLRMEELSKEDGYGFRPVTDVYGHSTVILAAKQRKSLPSGGVPEPERTIAVPISCIYLDMILWNQLKDRQFTLNIPKLDQLSSRLQTPIRHHLTPVSPASRLSRSLLLTQTGLFAGMVFAVSFVEQEDAKSRVTKLITENGGRILRDGFEELFEFPSSVPSATPSKSPAAAHTTEDAKQFRLSSSAESVGFACLVADKHSRRAKYMQALALNIPCLSGRWVEDCVRQNQILDWETYLLPAGESKYLYGAVKSRILTPIPAHTARLAETIAGRPKLLDGQSVLLVMGRGKAEEKRKAYIFLTYALGASRVERVLDLKAAQAALQERRQDGQGSGWDWIYVDDHEEAAAKAMILGKSTTGGVGGAAAKLISRVGRKRKRGSMLVECIGGSDVNPLEKKIRIVGNEFVCQSLILGRLCEELT</sequence>
<feature type="compositionally biased region" description="Polar residues" evidence="4">
    <location>
        <begin position="270"/>
        <end position="280"/>
    </location>
</feature>
<gene>
    <name evidence="6" type="ORF">T310_5275</name>
</gene>
<evidence type="ECO:0000256" key="1">
    <source>
        <dbReference type="ARBA" id="ARBA00004123"/>
    </source>
</evidence>
<dbReference type="Proteomes" id="UP000053958">
    <property type="component" value="Unassembled WGS sequence"/>
</dbReference>
<feature type="compositionally biased region" description="Polar residues" evidence="4">
    <location>
        <begin position="698"/>
        <end position="708"/>
    </location>
</feature>
<feature type="region of interest" description="Disordered" evidence="4">
    <location>
        <begin position="19"/>
        <end position="139"/>
    </location>
</feature>
<dbReference type="Gene3D" id="2.30.30.140">
    <property type="match status" value="1"/>
</dbReference>
<evidence type="ECO:0000256" key="3">
    <source>
        <dbReference type="ARBA" id="ARBA00023242"/>
    </source>
</evidence>
<feature type="compositionally biased region" description="Polar residues" evidence="4">
    <location>
        <begin position="428"/>
        <end position="442"/>
    </location>
</feature>
<evidence type="ECO:0000313" key="6">
    <source>
        <dbReference type="EMBL" id="KKA20693.1"/>
    </source>
</evidence>
<dbReference type="PROSITE" id="PS50172">
    <property type="entry name" value="BRCT"/>
    <property type="match status" value="1"/>
</dbReference>
<feature type="region of interest" description="Disordered" evidence="4">
    <location>
        <begin position="170"/>
        <end position="954"/>
    </location>
</feature>
<feature type="compositionally biased region" description="Basic and acidic residues" evidence="4">
    <location>
        <begin position="892"/>
        <end position="904"/>
    </location>
</feature>
<dbReference type="GeneID" id="25317620"/>
<feature type="compositionally biased region" description="Polar residues" evidence="4">
    <location>
        <begin position="386"/>
        <end position="401"/>
    </location>
</feature>
<name>A0A0F4YSU7_RASE3</name>
<feature type="compositionally biased region" description="Low complexity" evidence="4">
    <location>
        <begin position="307"/>
        <end position="317"/>
    </location>
</feature>
<accession>A0A0F4YSU7</accession>
<feature type="compositionally biased region" description="Polar residues" evidence="4">
    <location>
        <begin position="849"/>
        <end position="860"/>
    </location>
</feature>
<evidence type="ECO:0000256" key="4">
    <source>
        <dbReference type="SAM" id="MobiDB-lite"/>
    </source>
</evidence>
<feature type="compositionally biased region" description="Polar residues" evidence="4">
    <location>
        <begin position="534"/>
        <end position="556"/>
    </location>
</feature>